<keyword evidence="8" id="KW-1185">Reference proteome</keyword>
<keyword evidence="5" id="KW-0732">Signal</keyword>
<evidence type="ECO:0000256" key="4">
    <source>
        <dbReference type="ARBA" id="ARBA00023136"/>
    </source>
</evidence>
<evidence type="ECO:0000256" key="3">
    <source>
        <dbReference type="ARBA" id="ARBA00022989"/>
    </source>
</evidence>
<keyword evidence="3" id="KW-1133">Transmembrane helix</keyword>
<sequence>MKLFNLLTTRAGLLSGLMLLLLSSMASASLQSGLSHYDAERYEPAYHAFRRAAEQGNHQAQLNLGVMYLKGQHVERDLVESYAWIALSAQSETLAQEGTHDLVFSHLNEAQQEKAVARHKELEDEFGNAALLKKMQPTFSGTGFSVKGFRPVYAYAPEYPRSAARRGREGWVDFMFTIEKDGTTSDHVAYYSSDESFTDAAMEVIRGFQFEPTTIDGEPAIVHGATYRFVFVLDEGKDHERRRGRLVDRHLSKVREQAATGEAQNQFAFAYLTQAAFSYGGEHYISEENRQNPNDWFMKAARQGHSSAGFFLGRNILYGDACEADPRKSHFWLLQSANDGVADAQYMLALELFSGARFEQNTEQAIFWLKEAASQKQAARLRYAWLLATHPDDQLRDGALAQSLWDTVDEDYPDRQRYYMTAAAIAAEQGDFKQAVRWQSEVVEDAEALKLPMTQRKAHLALYQEGKALRKAP</sequence>
<evidence type="ECO:0000256" key="2">
    <source>
        <dbReference type="ARBA" id="ARBA00022692"/>
    </source>
</evidence>
<dbReference type="InterPro" id="IPR037682">
    <property type="entry name" value="TonB_C"/>
</dbReference>
<dbReference type="Pfam" id="PF08238">
    <property type="entry name" value="Sel1"/>
    <property type="match status" value="3"/>
</dbReference>
<dbReference type="EMBL" id="RJUK01000001">
    <property type="protein sequence ID" value="ROQ20174.1"/>
    <property type="molecule type" value="Genomic_DNA"/>
</dbReference>
<evidence type="ECO:0000256" key="1">
    <source>
        <dbReference type="ARBA" id="ARBA00004167"/>
    </source>
</evidence>
<dbReference type="RefSeq" id="WP_123637389.1">
    <property type="nucleotide sequence ID" value="NZ_RJUK01000001.1"/>
</dbReference>
<evidence type="ECO:0000313" key="7">
    <source>
        <dbReference type="EMBL" id="ROQ20174.1"/>
    </source>
</evidence>
<evidence type="ECO:0000259" key="6">
    <source>
        <dbReference type="PROSITE" id="PS52015"/>
    </source>
</evidence>
<feature type="domain" description="TonB C-terminal" evidence="6">
    <location>
        <begin position="144"/>
        <end position="240"/>
    </location>
</feature>
<dbReference type="Pfam" id="PF03544">
    <property type="entry name" value="TonB_C"/>
    <property type="match status" value="1"/>
</dbReference>
<dbReference type="Gene3D" id="3.30.1150.10">
    <property type="match status" value="1"/>
</dbReference>
<dbReference type="PROSITE" id="PS52015">
    <property type="entry name" value="TONB_CTD"/>
    <property type="match status" value="1"/>
</dbReference>
<reference evidence="7 8" key="1">
    <citation type="submission" date="2018-11" db="EMBL/GenBank/DDBJ databases">
        <title>Genomic Encyclopedia of Type Strains, Phase IV (KMG-IV): sequencing the most valuable type-strain genomes for metagenomic binning, comparative biology and taxonomic classification.</title>
        <authorList>
            <person name="Goeker M."/>
        </authorList>
    </citation>
    <scope>NUCLEOTIDE SEQUENCE [LARGE SCALE GENOMIC DNA]</scope>
    <source>
        <strain evidence="7 8">DSM 16974</strain>
    </source>
</reference>
<dbReference type="SUPFAM" id="SSF81901">
    <property type="entry name" value="HCP-like"/>
    <property type="match status" value="2"/>
</dbReference>
<feature type="signal peptide" evidence="5">
    <location>
        <begin position="1"/>
        <end position="28"/>
    </location>
</feature>
<dbReference type="Proteomes" id="UP000273643">
    <property type="component" value="Unassembled WGS sequence"/>
</dbReference>
<protein>
    <submittedName>
        <fullName evidence="7">TonB family protein</fullName>
    </submittedName>
</protein>
<gene>
    <name evidence="7" type="ORF">EDC38_0773</name>
</gene>
<dbReference type="OrthoDB" id="8561742at2"/>
<dbReference type="SUPFAM" id="SSF74653">
    <property type="entry name" value="TolA/TonB C-terminal domain"/>
    <property type="match status" value="1"/>
</dbReference>
<dbReference type="GO" id="GO:0055085">
    <property type="term" value="P:transmembrane transport"/>
    <property type="evidence" value="ECO:0007669"/>
    <property type="project" value="InterPro"/>
</dbReference>
<feature type="chain" id="PRO_5018035563" evidence="5">
    <location>
        <begin position="29"/>
        <end position="473"/>
    </location>
</feature>
<dbReference type="AlphaFoldDB" id="A0A3N1NK38"/>
<dbReference type="SMART" id="SM00671">
    <property type="entry name" value="SEL1"/>
    <property type="match status" value="3"/>
</dbReference>
<dbReference type="InterPro" id="IPR006260">
    <property type="entry name" value="TonB/TolA_C"/>
</dbReference>
<evidence type="ECO:0000256" key="5">
    <source>
        <dbReference type="SAM" id="SignalP"/>
    </source>
</evidence>
<dbReference type="NCBIfam" id="TIGR01352">
    <property type="entry name" value="tonB_Cterm"/>
    <property type="match status" value="1"/>
</dbReference>
<dbReference type="InterPro" id="IPR006597">
    <property type="entry name" value="Sel1-like"/>
</dbReference>
<comment type="subcellular location">
    <subcellularLocation>
        <location evidence="1">Membrane</location>
        <topology evidence="1">Single-pass membrane protein</topology>
    </subcellularLocation>
</comment>
<accession>A0A3N1NK38</accession>
<organism evidence="7 8">
    <name type="scientific">Marinimicrobium koreense</name>
    <dbReference type="NCBI Taxonomy" id="306545"/>
    <lineage>
        <taxon>Bacteria</taxon>
        <taxon>Pseudomonadati</taxon>
        <taxon>Pseudomonadota</taxon>
        <taxon>Gammaproteobacteria</taxon>
        <taxon>Cellvibrionales</taxon>
        <taxon>Cellvibrionaceae</taxon>
        <taxon>Marinimicrobium</taxon>
    </lineage>
</organism>
<dbReference type="GO" id="GO:0016020">
    <property type="term" value="C:membrane"/>
    <property type="evidence" value="ECO:0007669"/>
    <property type="project" value="UniProtKB-SubCell"/>
</dbReference>
<dbReference type="InterPro" id="IPR011990">
    <property type="entry name" value="TPR-like_helical_dom_sf"/>
</dbReference>
<keyword evidence="2" id="KW-0812">Transmembrane</keyword>
<name>A0A3N1NK38_9GAMM</name>
<comment type="caution">
    <text evidence="7">The sequence shown here is derived from an EMBL/GenBank/DDBJ whole genome shotgun (WGS) entry which is preliminary data.</text>
</comment>
<dbReference type="PANTHER" id="PTHR11102">
    <property type="entry name" value="SEL-1-LIKE PROTEIN"/>
    <property type="match status" value="1"/>
</dbReference>
<evidence type="ECO:0000313" key="8">
    <source>
        <dbReference type="Proteomes" id="UP000273643"/>
    </source>
</evidence>
<proteinExistence type="predicted"/>
<dbReference type="PANTHER" id="PTHR11102:SF160">
    <property type="entry name" value="ERAD-ASSOCIATED E3 UBIQUITIN-PROTEIN LIGASE COMPONENT HRD3"/>
    <property type="match status" value="1"/>
</dbReference>
<dbReference type="InterPro" id="IPR050767">
    <property type="entry name" value="Sel1_AlgK"/>
</dbReference>
<dbReference type="Gene3D" id="1.25.40.10">
    <property type="entry name" value="Tetratricopeptide repeat domain"/>
    <property type="match status" value="2"/>
</dbReference>
<keyword evidence="4" id="KW-0472">Membrane</keyword>